<evidence type="ECO:0000313" key="1">
    <source>
        <dbReference type="EMBL" id="GMN68998.1"/>
    </source>
</evidence>
<dbReference type="AlphaFoldDB" id="A0AA88E851"/>
<name>A0AA88E851_FICCA</name>
<dbReference type="Proteomes" id="UP001187192">
    <property type="component" value="Unassembled WGS sequence"/>
</dbReference>
<proteinExistence type="predicted"/>
<protein>
    <submittedName>
        <fullName evidence="1">Uncharacterized protein</fullName>
    </submittedName>
</protein>
<gene>
    <name evidence="1" type="ORF">TIFTF001_038048</name>
</gene>
<reference evidence="1" key="1">
    <citation type="submission" date="2023-07" db="EMBL/GenBank/DDBJ databases">
        <title>draft genome sequence of fig (Ficus carica).</title>
        <authorList>
            <person name="Takahashi T."/>
            <person name="Nishimura K."/>
        </authorList>
    </citation>
    <scope>NUCLEOTIDE SEQUENCE</scope>
</reference>
<organism evidence="1 2">
    <name type="scientific">Ficus carica</name>
    <name type="common">Common fig</name>
    <dbReference type="NCBI Taxonomy" id="3494"/>
    <lineage>
        <taxon>Eukaryota</taxon>
        <taxon>Viridiplantae</taxon>
        <taxon>Streptophyta</taxon>
        <taxon>Embryophyta</taxon>
        <taxon>Tracheophyta</taxon>
        <taxon>Spermatophyta</taxon>
        <taxon>Magnoliopsida</taxon>
        <taxon>eudicotyledons</taxon>
        <taxon>Gunneridae</taxon>
        <taxon>Pentapetalae</taxon>
        <taxon>rosids</taxon>
        <taxon>fabids</taxon>
        <taxon>Rosales</taxon>
        <taxon>Moraceae</taxon>
        <taxon>Ficeae</taxon>
        <taxon>Ficus</taxon>
    </lineage>
</organism>
<dbReference type="EMBL" id="BTGU01000746">
    <property type="protein sequence ID" value="GMN68998.1"/>
    <property type="molecule type" value="Genomic_DNA"/>
</dbReference>
<evidence type="ECO:0000313" key="2">
    <source>
        <dbReference type="Proteomes" id="UP001187192"/>
    </source>
</evidence>
<keyword evidence="2" id="KW-1185">Reference proteome</keyword>
<sequence>MGVGVGFQDEGQGWVLGSQSRSRLCYWTGVGFHDGVGVGVSRWGLGSRSVSRQGSGVGVRFQNVAGSGSGFWTRVGFWDGSRGMVLGWWSKSGFGMGSGLGFGVGVEVKTRFQKGGRGRVSRQG</sequence>
<accession>A0AA88E851</accession>
<comment type="caution">
    <text evidence="1">The sequence shown here is derived from an EMBL/GenBank/DDBJ whole genome shotgun (WGS) entry which is preliminary data.</text>
</comment>